<feature type="transmembrane region" description="Helical" evidence="6">
    <location>
        <begin position="6"/>
        <end position="26"/>
    </location>
</feature>
<keyword evidence="2" id="KW-1003">Cell membrane</keyword>
<evidence type="ECO:0000256" key="3">
    <source>
        <dbReference type="ARBA" id="ARBA00022692"/>
    </source>
</evidence>
<evidence type="ECO:0000259" key="7">
    <source>
        <dbReference type="Pfam" id="PF00482"/>
    </source>
</evidence>
<dbReference type="Pfam" id="PF00482">
    <property type="entry name" value="T2SSF"/>
    <property type="match status" value="1"/>
</dbReference>
<accession>A0A0M9UD89</accession>
<keyword evidence="4 6" id="KW-1133">Transmembrane helix</keyword>
<dbReference type="InterPro" id="IPR018076">
    <property type="entry name" value="T2SS_GspF_dom"/>
</dbReference>
<evidence type="ECO:0000256" key="1">
    <source>
        <dbReference type="ARBA" id="ARBA00004651"/>
    </source>
</evidence>
<dbReference type="Proteomes" id="UP000037784">
    <property type="component" value="Unassembled WGS sequence"/>
</dbReference>
<dbReference type="InterPro" id="IPR042094">
    <property type="entry name" value="T2SS_GspF_sf"/>
</dbReference>
<keyword evidence="5 6" id="KW-0472">Membrane</keyword>
<dbReference type="Proteomes" id="UP000050502">
    <property type="component" value="Unassembled WGS sequence"/>
</dbReference>
<evidence type="ECO:0000313" key="9">
    <source>
        <dbReference type="EMBL" id="KPL88243.1"/>
    </source>
</evidence>
<dbReference type="OrthoDB" id="9810662at2"/>
<dbReference type="STRING" id="872965.SE16_05190"/>
<proteinExistence type="predicted"/>
<evidence type="ECO:0000256" key="6">
    <source>
        <dbReference type="SAM" id="Phobius"/>
    </source>
</evidence>
<protein>
    <submittedName>
        <fullName evidence="8">Tight adherence protein C</fullName>
    </submittedName>
    <submittedName>
        <fullName evidence="9">Type II secretion system protein</fullName>
    </submittedName>
</protein>
<dbReference type="AlphaFoldDB" id="A0A0M9UD89"/>
<evidence type="ECO:0000313" key="11">
    <source>
        <dbReference type="Proteomes" id="UP000050502"/>
    </source>
</evidence>
<reference evidence="9 11" key="2">
    <citation type="submission" date="2015-07" db="EMBL/GenBank/DDBJ databases">
        <title>Whole genome sequence of Ardenticatena maritima DSM 23922.</title>
        <authorList>
            <person name="Hemp J."/>
            <person name="Ward L.M."/>
            <person name="Pace L.A."/>
            <person name="Fischer W.W."/>
        </authorList>
    </citation>
    <scope>NUCLEOTIDE SEQUENCE [LARGE SCALE GENOMIC DNA]</scope>
    <source>
        <strain evidence="9 11">110S</strain>
    </source>
</reference>
<dbReference type="PANTHER" id="PTHR35007">
    <property type="entry name" value="INTEGRAL MEMBRANE PROTEIN-RELATED"/>
    <property type="match status" value="1"/>
</dbReference>
<dbReference type="GO" id="GO:0005886">
    <property type="term" value="C:plasma membrane"/>
    <property type="evidence" value="ECO:0007669"/>
    <property type="project" value="UniProtKB-SubCell"/>
</dbReference>
<keyword evidence="3 6" id="KW-0812">Transmembrane</keyword>
<dbReference type="PATRIC" id="fig|872965.6.peg.1061"/>
<name>A0A0M9UD89_9CHLR</name>
<reference evidence="8 10" key="1">
    <citation type="journal article" date="2015" name="Genome Announc.">
        <title>Draft Genome Sequence of a Heterotrophic Facultative Anaerobic Thermophilic Bacterium, Ardenticatena maritima Strain 110ST.</title>
        <authorList>
            <person name="Kawaichi S."/>
            <person name="Yoshida T."/>
            <person name="Sako Y."/>
            <person name="Nakamura R."/>
        </authorList>
    </citation>
    <scope>NUCLEOTIDE SEQUENCE [LARGE SCALE GENOMIC DNA]</scope>
    <source>
        <strain evidence="8 10">110S</strain>
    </source>
</reference>
<feature type="transmembrane region" description="Helical" evidence="6">
    <location>
        <begin position="280"/>
        <end position="300"/>
    </location>
</feature>
<evidence type="ECO:0000256" key="2">
    <source>
        <dbReference type="ARBA" id="ARBA00022475"/>
    </source>
</evidence>
<keyword evidence="10" id="KW-1185">Reference proteome</keyword>
<gene>
    <name evidence="8" type="primary">tadC</name>
    <name evidence="8" type="ORF">ARMA_2140</name>
    <name evidence="9" type="ORF">SE16_05190</name>
</gene>
<feature type="transmembrane region" description="Helical" evidence="6">
    <location>
        <begin position="104"/>
        <end position="123"/>
    </location>
</feature>
<evidence type="ECO:0000256" key="5">
    <source>
        <dbReference type="ARBA" id="ARBA00023136"/>
    </source>
</evidence>
<reference evidence="10" key="3">
    <citation type="submission" date="2015-08" db="EMBL/GenBank/DDBJ databases">
        <title>Draft Genome Sequence of a Heterotrophic Facultative Anaerobic Bacterium Ardenticatena maritima Strain 110S.</title>
        <authorList>
            <person name="Kawaichi S."/>
            <person name="Yoshida T."/>
            <person name="Sako Y."/>
            <person name="Nakamura R."/>
        </authorList>
    </citation>
    <scope>NUCLEOTIDE SEQUENCE [LARGE SCALE GENOMIC DNA]</scope>
    <source>
        <strain evidence="10">110S</strain>
    </source>
</reference>
<dbReference type="EMBL" id="BBZA01000182">
    <property type="protein sequence ID" value="GAP63717.1"/>
    <property type="molecule type" value="Genomic_DNA"/>
</dbReference>
<comment type="caution">
    <text evidence="8">The sequence shown here is derived from an EMBL/GenBank/DDBJ whole genome shotgun (WGS) entry which is preliminary data.</text>
</comment>
<evidence type="ECO:0000313" key="8">
    <source>
        <dbReference type="EMBL" id="GAP63717.1"/>
    </source>
</evidence>
<dbReference type="EMBL" id="LGKN01000004">
    <property type="protein sequence ID" value="KPL88243.1"/>
    <property type="molecule type" value="Genomic_DNA"/>
</dbReference>
<evidence type="ECO:0000313" key="10">
    <source>
        <dbReference type="Proteomes" id="UP000037784"/>
    </source>
</evidence>
<dbReference type="Gene3D" id="1.20.81.30">
    <property type="entry name" value="Type II secretion system (T2SS), domain F"/>
    <property type="match status" value="1"/>
</dbReference>
<dbReference type="InParanoid" id="A0A0M9UD89"/>
<dbReference type="PANTHER" id="PTHR35007:SF2">
    <property type="entry name" value="PILUS ASSEMBLE PROTEIN"/>
    <property type="match status" value="1"/>
</dbReference>
<comment type="subcellular location">
    <subcellularLocation>
        <location evidence="1">Cell membrane</location>
        <topology evidence="1">Multi-pass membrane protein</topology>
    </subcellularLocation>
</comment>
<dbReference type="RefSeq" id="WP_054493514.1">
    <property type="nucleotide sequence ID" value="NZ_BBZA01000182.1"/>
</dbReference>
<evidence type="ECO:0000256" key="4">
    <source>
        <dbReference type="ARBA" id="ARBA00022989"/>
    </source>
</evidence>
<sequence>MLIPLLAALLTGASIFLLVLGLSGALQPETEDVSERIARYGTRQVSSLQELELEEPFTERVLRPLIRSMAQAISRFTPQQVLENQRALLEAAGNPNNWTPADFLGVRGLAAIVLGALPGILLFLSGASFLRVIGFSAGFALLGFLLPGIWINRKIQDRRKQILKTLPDALDLMTISVEAGLGFDQAMSKVAEKWGDNELAKEFNRVITEIRLGKTRREALRDLAERTQVDEIRGFVAAVIQADQLGVSIAKVLRTQSEQMRIRRRQRAEEQAQQASIKMLFPLVFLIFPAIFIVLLGPAIPRIMDALGAL</sequence>
<feature type="domain" description="Type II secretion system protein GspF" evidence="7">
    <location>
        <begin position="170"/>
        <end position="296"/>
    </location>
</feature>
<organism evidence="8 10">
    <name type="scientific">Ardenticatena maritima</name>
    <dbReference type="NCBI Taxonomy" id="872965"/>
    <lineage>
        <taxon>Bacteria</taxon>
        <taxon>Bacillati</taxon>
        <taxon>Chloroflexota</taxon>
        <taxon>Ardenticatenia</taxon>
        <taxon>Ardenticatenales</taxon>
        <taxon>Ardenticatenaceae</taxon>
        <taxon>Ardenticatena</taxon>
    </lineage>
</organism>
<feature type="transmembrane region" description="Helical" evidence="6">
    <location>
        <begin position="129"/>
        <end position="151"/>
    </location>
</feature>